<dbReference type="InterPro" id="IPR029240">
    <property type="entry name" value="MMS19_N"/>
</dbReference>
<feature type="region of interest" description="Disordered" evidence="7">
    <location>
        <begin position="1138"/>
        <end position="1278"/>
    </location>
</feature>
<evidence type="ECO:0000256" key="5">
    <source>
        <dbReference type="ARBA" id="ARBA00022840"/>
    </source>
</evidence>
<dbReference type="GO" id="GO:0008237">
    <property type="term" value="F:metallopeptidase activity"/>
    <property type="evidence" value="ECO:0007669"/>
    <property type="project" value="UniProtKB-KW"/>
</dbReference>
<accession>A0A024WBT5</accession>
<keyword evidence="3" id="KW-0547">Nucleotide-binding</keyword>
<evidence type="ECO:0000256" key="7">
    <source>
        <dbReference type="SAM" id="MobiDB-lite"/>
    </source>
</evidence>
<feature type="compositionally biased region" description="Acidic residues" evidence="7">
    <location>
        <begin position="1168"/>
        <end position="1278"/>
    </location>
</feature>
<keyword evidence="4" id="KW-0862">Zinc</keyword>
<keyword evidence="2" id="KW-0479">Metal-binding</keyword>
<feature type="compositionally biased region" description="Basic and acidic residues" evidence="7">
    <location>
        <begin position="1138"/>
        <end position="1151"/>
    </location>
</feature>
<evidence type="ECO:0000256" key="8">
    <source>
        <dbReference type="SAM" id="Phobius"/>
    </source>
</evidence>
<evidence type="ECO:0000259" key="9">
    <source>
        <dbReference type="Pfam" id="PF14500"/>
    </source>
</evidence>
<keyword evidence="6" id="KW-0482">Metalloprotease</keyword>
<evidence type="ECO:0000256" key="2">
    <source>
        <dbReference type="ARBA" id="ARBA00022723"/>
    </source>
</evidence>
<dbReference type="GO" id="GO:0005524">
    <property type="term" value="F:ATP binding"/>
    <property type="evidence" value="ECO:0007669"/>
    <property type="project" value="UniProtKB-KW"/>
</dbReference>
<sequence length="2079" mass="249187">MASLEELIEEYICPEKVMFTYGKEKKIELIYEKNKDKEENKIRDNILEKLLFLIENEDYEDYEENEKGHREETYKEYEKKSHSTYVNNVRSSNHVLSKDIFDMCPYKIKKWPNNNLIKIITILKKYYFCSENMKRGSSINLVTQLLERIDICDMPLDYFESIIYFFIKKIEDWHCINGVVNFFFLMFEKYEHVLKRIYYDNEITELYKNLFIYKNKEKRTKNKNKNENENELYIHNDVTIGDNNNNNNNDGNNNNNNNHYVGDLRTMNCFNDEEENDKIDALMEKDILYEKCGVNVNCCGSDGNYEDGNYEDGNYEDGNYEDDKCLSSFDEYESDYDNNFYAEPSDYNSSDEEDYIQVRRINKEQDEGEGLCIVYNILKKLFKHIHAPSYLQGIRLNYYKIILISLEKFRNEIITVPNFINKIQVQLENESDPRNILILFDIIYLLCNAYISPLETSEDFISINEYHLYEQRDDEIIKVVKSNDDDGDVPKKFINNDGRYDSITEENLEESFFRCLLSNKRLGAYVIMNILDQFYNSENDEISEKNLKSILRALELCVPYYGCECASKFITTVVGLIDLECVENNSTDKMVSYFIDILLVFINILNKEPISTKYNIFNKYLSSMFKKIQKYVILHKSTYENRTYNINEIVEILKGNKEIHKNGYSLKFPNLLFEKSKNVEDVACRKEEDYEKDIKKPDFEEIKDNNICVSGNVQNVQEEDNNIIKIIVNLDMDNDEIVNYHFNFLLSLTYLHLYYRYVNVTNILFLEDYNKDKTILSLENIQNENGCKNKKEMLYGIFISINIMEIMDLCIKYMYEESVLNKFLCLKEMEDEKNKMRKNKRNNVMVEKDYMKIIDDDKENIFYYRNYLNKIKEFIHINHINDLEITDFDDIGTIISGDKYIPENDGNNDKDKNLNMINNNLFNYDVLSFKKKKFTNFNLIINTKELLYMLRIILSINIVYNKIKNECNITENNRQEKLLFSFCKYIYYKWKGIMNYLFMYFDKIKNRKIFLENLIDHCLNKVDECIINLDPVKGDIYCDTFKNMYNLEHNHFHHNLYNSNNIMIHKKYGNHPIYLYKSLNVLLIFFIPTMLGIDNNISERHIYDLLHLCMYIYMLYMYNVTTSFKGIRGPSMLKEQVKEQKEKTGVERSNEGVEEDDCGDVYVTHGDEDNDGDEDEDNDGDEDEDNDGDEDEDNDGDEDEDNDDNDGDEDNGGDEDNDGNDDDGNDDDGNDDDGNDDDGNDDDGNDDDDDNDDNNDDNNNDNNDDNNNDNNNDDDFYYSDCDSYDDYTKRERTFIFKKSFFFKKKKNKINNNIIMNNDVLKSYDSFLNFLNEKNRTMLYCVEKNDIIHKINYDVIRNALQFIDLDLYENIYHCALQVLSIIIYNKLYKTEELNYVYIHMNIIKYCTLKLKDSIIFKIVIDHFTNIYQALVNNNLKKNKYEENKNNNNINKINKINIFLPIDSFLKFISNTFNFTFYEDEKIQRKIMNRCDYDIMNIHVQALFFLFDNLYCKKEIIHDKTKYDLYLTHDYYSDKIDYKKNCYTINVHILDNIYTNKIIDEKTEDCNKKINFSWKYLKKININVYNSVIIKLINIQSLFQIHKDKSSSSTHEETSDFYFMCHFFISIFQMFSLFYDLGLYHMHKQEEKLKKEKKSRHHDMSNDIYDEENIENIYRNMNNKRDKHVLIIFYYTYTSHIYNTLFPNVYNIDTNTLFCNNNFNSIYFRQHDDFMNTYKNFLVLFLYHMYNYLYFIDITNKFITITQYFFLINKFNISFESSLSYDLIRNKKEVVEFVEKNVDNLCGGYNKKDKDNDAKCGDKYGDKYDTYKNNKINSIYDLNKIKDNSPIIYNVKYKRKQEKTKINCKYLTLINLKLILLSYMSIQEIVDKNYYSILEICILKGINKVANFFINKKEYLRNNRKYITQVLRYNNDMVKDIFTRDYKKKNRKRKGKKEKTKIERNIKNELLYEENLENEENESIIQNIIYDQILPSYSEYKKLIIRKIISMNFILCLRLLYLIINTLNYFLKYENKIYHKEQNEENIKILKKNIYFLLSYKSIIMKNVMKMLVSVPLGLIRYLCM</sequence>
<keyword evidence="5" id="KW-0067">ATP-binding</keyword>
<dbReference type="Proteomes" id="UP000030708">
    <property type="component" value="Unassembled WGS sequence"/>
</dbReference>
<evidence type="ECO:0000256" key="4">
    <source>
        <dbReference type="ARBA" id="ARBA00022833"/>
    </source>
</evidence>
<feature type="domain" description="MMS19 N-terminal" evidence="9">
    <location>
        <begin position="375"/>
        <end position="450"/>
    </location>
</feature>
<dbReference type="OrthoDB" id="342900at2759"/>
<evidence type="ECO:0000256" key="3">
    <source>
        <dbReference type="ARBA" id="ARBA00022741"/>
    </source>
</evidence>
<dbReference type="eggNOG" id="KOG1967">
    <property type="taxonomic scope" value="Eukaryota"/>
</dbReference>
<dbReference type="GO" id="GO:0034982">
    <property type="term" value="P:mitochondrial protein processing"/>
    <property type="evidence" value="ECO:0007669"/>
    <property type="project" value="TreeGrafter"/>
</dbReference>
<dbReference type="GO" id="GO:0005745">
    <property type="term" value="C:m-AAA complex"/>
    <property type="evidence" value="ECO:0007669"/>
    <property type="project" value="TreeGrafter"/>
</dbReference>
<protein>
    <recommendedName>
        <fullName evidence="9">MMS19 N-terminal domain-containing protein</fullName>
    </recommendedName>
</protein>
<keyword evidence="6" id="KW-0378">Hydrolase</keyword>
<evidence type="ECO:0000313" key="11">
    <source>
        <dbReference type="Proteomes" id="UP000030708"/>
    </source>
</evidence>
<dbReference type="PANTHER" id="PTHR43655:SF2">
    <property type="entry name" value="AFG3 LIKE MATRIX AAA PEPTIDASE SUBUNIT 2, ISOFORM A"/>
    <property type="match status" value="1"/>
</dbReference>
<keyword evidence="6" id="KW-0645">Protease</keyword>
<dbReference type="GO" id="GO:0046872">
    <property type="term" value="F:metal ion binding"/>
    <property type="evidence" value="ECO:0007669"/>
    <property type="project" value="UniProtKB-KW"/>
</dbReference>
<reference evidence="10 11" key="1">
    <citation type="submission" date="2013-02" db="EMBL/GenBank/DDBJ databases">
        <title>The Genome Annotation of Plasmodium falciparum Tanzania (2000708).</title>
        <authorList>
            <consortium name="The Broad Institute Genome Sequencing Platform"/>
            <consortium name="The Broad Institute Genome Sequencing Center for Infectious Disease"/>
            <person name="Neafsey D."/>
            <person name="Hoffman S."/>
            <person name="Volkman S."/>
            <person name="Rosenthal P."/>
            <person name="Walker B."/>
            <person name="Young S.K."/>
            <person name="Zeng Q."/>
            <person name="Gargeya S."/>
            <person name="Fitzgerald M."/>
            <person name="Haas B."/>
            <person name="Abouelleil A."/>
            <person name="Allen A.W."/>
            <person name="Alvarado L."/>
            <person name="Arachchi H.M."/>
            <person name="Berlin A.M."/>
            <person name="Chapman S.B."/>
            <person name="Gainer-Dewar J."/>
            <person name="Goldberg J."/>
            <person name="Griggs A."/>
            <person name="Gujja S."/>
            <person name="Hansen M."/>
            <person name="Howarth C."/>
            <person name="Imamovic A."/>
            <person name="Ireland A."/>
            <person name="Larimer J."/>
            <person name="McCowan C."/>
            <person name="Murphy C."/>
            <person name="Pearson M."/>
            <person name="Poon T.W."/>
            <person name="Priest M."/>
            <person name="Roberts A."/>
            <person name="Saif S."/>
            <person name="Shea T."/>
            <person name="Sisk P."/>
            <person name="Sykes S."/>
            <person name="Wortman J."/>
            <person name="Nusbaum C."/>
            <person name="Birren B."/>
        </authorList>
    </citation>
    <scope>NUCLEOTIDE SEQUENCE [LARGE SCALE GENOMIC DNA]</scope>
    <source>
        <strain evidence="11">Tanzania (2000708)</strain>
    </source>
</reference>
<dbReference type="EMBL" id="KI926314">
    <property type="protein sequence ID" value="ETW38232.1"/>
    <property type="molecule type" value="Genomic_DNA"/>
</dbReference>
<proteinExistence type="predicted"/>
<dbReference type="PANTHER" id="PTHR43655">
    <property type="entry name" value="ATP-DEPENDENT PROTEASE"/>
    <property type="match status" value="1"/>
</dbReference>
<evidence type="ECO:0000256" key="6">
    <source>
        <dbReference type="ARBA" id="ARBA00023049"/>
    </source>
</evidence>
<dbReference type="InterPro" id="IPR050928">
    <property type="entry name" value="ATP-dep_Zn_Metalloprotease"/>
</dbReference>
<feature type="transmembrane region" description="Helical" evidence="8">
    <location>
        <begin position="2002"/>
        <end position="2025"/>
    </location>
</feature>
<gene>
    <name evidence="10" type="ORF">PFTANZ_01045</name>
</gene>
<evidence type="ECO:0000256" key="1">
    <source>
        <dbReference type="ARBA" id="ARBA00001947"/>
    </source>
</evidence>
<keyword evidence="8" id="KW-0472">Membrane</keyword>
<keyword evidence="8" id="KW-1133">Transmembrane helix</keyword>
<keyword evidence="8" id="KW-0812">Transmembrane</keyword>
<reference evidence="10 11" key="2">
    <citation type="submission" date="2013-02" db="EMBL/GenBank/DDBJ databases">
        <title>The Genome Sequence of Plasmodium falciparum Tanzania (2000708).</title>
        <authorList>
            <consortium name="The Broad Institute Genome Sequencing Platform"/>
            <consortium name="The Broad Institute Genome Sequencing Center for Infectious Disease"/>
            <person name="Neafsey D."/>
            <person name="Cheeseman I."/>
            <person name="Volkman S."/>
            <person name="Adams J."/>
            <person name="Walker B."/>
            <person name="Young S.K."/>
            <person name="Zeng Q."/>
            <person name="Gargeya S."/>
            <person name="Fitzgerald M."/>
            <person name="Haas B."/>
            <person name="Abouelleil A."/>
            <person name="Alvarado L."/>
            <person name="Arachchi H.M."/>
            <person name="Berlin A.M."/>
            <person name="Chapman S.B."/>
            <person name="Dewar J."/>
            <person name="Goldberg J."/>
            <person name="Griggs A."/>
            <person name="Gujja S."/>
            <person name="Hansen M."/>
            <person name="Howarth C."/>
            <person name="Imamovic A."/>
            <person name="Larimer J."/>
            <person name="McCowan C."/>
            <person name="Murphy C."/>
            <person name="Neiman D."/>
            <person name="Pearson M."/>
            <person name="Priest M."/>
            <person name="Roberts A."/>
            <person name="Saif S."/>
            <person name="Shea T."/>
            <person name="Sisk P."/>
            <person name="Sykes S."/>
            <person name="Wortman J."/>
            <person name="Nusbaum C."/>
            <person name="Birren B."/>
        </authorList>
    </citation>
    <scope>NUCLEOTIDE SEQUENCE [LARGE SCALE GENOMIC DNA]</scope>
    <source>
        <strain evidence="11">Tanzania (2000708)</strain>
    </source>
</reference>
<organism evidence="10 11">
    <name type="scientific">Plasmodium falciparum Tanzania</name>
    <name type="common">2000708</name>
    <dbReference type="NCBI Taxonomy" id="1036725"/>
    <lineage>
        <taxon>Eukaryota</taxon>
        <taxon>Sar</taxon>
        <taxon>Alveolata</taxon>
        <taxon>Apicomplexa</taxon>
        <taxon>Aconoidasida</taxon>
        <taxon>Haemosporida</taxon>
        <taxon>Plasmodiidae</taxon>
        <taxon>Plasmodium</taxon>
        <taxon>Plasmodium (Laverania)</taxon>
    </lineage>
</organism>
<comment type="cofactor">
    <cofactor evidence="1">
        <name>Zn(2+)</name>
        <dbReference type="ChEBI" id="CHEBI:29105"/>
    </cofactor>
</comment>
<dbReference type="Pfam" id="PF14500">
    <property type="entry name" value="MMS19_N"/>
    <property type="match status" value="1"/>
</dbReference>
<name>A0A024WBT5_PLAFA</name>
<evidence type="ECO:0000313" key="10">
    <source>
        <dbReference type="EMBL" id="ETW38232.1"/>
    </source>
</evidence>